<feature type="transmembrane region" description="Helical" evidence="5">
    <location>
        <begin position="195"/>
        <end position="213"/>
    </location>
</feature>
<feature type="transmembrane region" description="Helical" evidence="5">
    <location>
        <begin position="219"/>
        <end position="239"/>
    </location>
</feature>
<dbReference type="SUPFAM" id="SSF103473">
    <property type="entry name" value="MFS general substrate transporter"/>
    <property type="match status" value="2"/>
</dbReference>
<dbReference type="PANTHER" id="PTHR42718:SF42">
    <property type="entry name" value="EXPORT PROTEIN"/>
    <property type="match status" value="1"/>
</dbReference>
<feature type="transmembrane region" description="Helical" evidence="5">
    <location>
        <begin position="136"/>
        <end position="154"/>
    </location>
</feature>
<dbReference type="EMBL" id="SMKO01000143">
    <property type="protein sequence ID" value="TDC98045.1"/>
    <property type="molecule type" value="Genomic_DNA"/>
</dbReference>
<dbReference type="GO" id="GO:0005886">
    <property type="term" value="C:plasma membrane"/>
    <property type="evidence" value="ECO:0007669"/>
    <property type="project" value="UniProtKB-SubCell"/>
</dbReference>
<dbReference type="PANTHER" id="PTHR42718">
    <property type="entry name" value="MAJOR FACILITATOR SUPERFAMILY MULTIDRUG TRANSPORTER MFSC"/>
    <property type="match status" value="1"/>
</dbReference>
<evidence type="ECO:0000259" key="6">
    <source>
        <dbReference type="PROSITE" id="PS50850"/>
    </source>
</evidence>
<keyword evidence="3 5" id="KW-1133">Transmembrane helix</keyword>
<protein>
    <submittedName>
        <fullName evidence="7">MFS transporter</fullName>
    </submittedName>
</protein>
<sequence>MAHPRRWWILGVLCLALLVLSVDNMILTLAIPAFMRELRASPADVQWILDAYILVFAGLLITAGSLSDRYGRRRLLISGLAVLGGASLLAAFADQSWQLVACRALMGAGAALAMPSTMSILIVVFDASERRKAMSIWGMVSMIGIVAGPTLGGLLLQHFWWGSVFLVNVPLAVLGIVGAHAVVPESRGPARRADPLGVLLSIAGMGALVWAIVSVPHEGWSAPVAIALGAAVVALVVFVRWQSRTPHPMLPPAIFRDRDFSGAAASVVLLVFSTAAVQLALTQFLQLVLGYGAMTAALAFAPLAVAVAVFNLVGATLAKRVSNKALIVAGMLVIAASQGIFALIGPGDGYPLLAAGLVVMGIGTGLATPSVFATLMGAIPPRHAGVGSAVSDTIQQGGMALGVAALGSLLSAGYSAALPPGVPQAARTSLAEALGTAAETGSGDLAQAAREAFLSSMSLVSAAAALLSVAGAVLALAVLRRRTPAHARDRRKKESLADATP</sequence>
<feature type="transmembrane region" description="Helical" evidence="5">
    <location>
        <begin position="325"/>
        <end position="344"/>
    </location>
</feature>
<feature type="transmembrane region" description="Helical" evidence="5">
    <location>
        <begin position="397"/>
        <end position="417"/>
    </location>
</feature>
<feature type="transmembrane region" description="Helical" evidence="5">
    <location>
        <begin position="459"/>
        <end position="479"/>
    </location>
</feature>
<dbReference type="GO" id="GO:0022857">
    <property type="term" value="F:transmembrane transporter activity"/>
    <property type="evidence" value="ECO:0007669"/>
    <property type="project" value="InterPro"/>
</dbReference>
<evidence type="ECO:0000256" key="5">
    <source>
        <dbReference type="SAM" id="Phobius"/>
    </source>
</evidence>
<dbReference type="Gene3D" id="1.20.1250.20">
    <property type="entry name" value="MFS general substrate transporter like domains"/>
    <property type="match status" value="1"/>
</dbReference>
<dbReference type="CDD" id="cd17321">
    <property type="entry name" value="MFS_MMR_MDR_like"/>
    <property type="match status" value="1"/>
</dbReference>
<dbReference type="Pfam" id="PF07690">
    <property type="entry name" value="MFS_1"/>
    <property type="match status" value="1"/>
</dbReference>
<evidence type="ECO:0000313" key="7">
    <source>
        <dbReference type="EMBL" id="TDC98045.1"/>
    </source>
</evidence>
<feature type="transmembrane region" description="Helical" evidence="5">
    <location>
        <begin position="105"/>
        <end position="124"/>
    </location>
</feature>
<feature type="transmembrane region" description="Helical" evidence="5">
    <location>
        <begin position="350"/>
        <end position="376"/>
    </location>
</feature>
<evidence type="ECO:0000256" key="4">
    <source>
        <dbReference type="ARBA" id="ARBA00023136"/>
    </source>
</evidence>
<feature type="transmembrane region" description="Helical" evidence="5">
    <location>
        <begin position="260"/>
        <end position="281"/>
    </location>
</feature>
<proteinExistence type="predicted"/>
<dbReference type="InterPro" id="IPR011701">
    <property type="entry name" value="MFS"/>
</dbReference>
<comment type="caution">
    <text evidence="7">The sequence shown here is derived from an EMBL/GenBank/DDBJ whole genome shotgun (WGS) entry which is preliminary data.</text>
</comment>
<dbReference type="Proteomes" id="UP000295258">
    <property type="component" value="Unassembled WGS sequence"/>
</dbReference>
<dbReference type="AlphaFoldDB" id="A0A4V2Y913"/>
<dbReference type="RefSeq" id="WP_132601746.1">
    <property type="nucleotide sequence ID" value="NZ_SMKO01000143.1"/>
</dbReference>
<reference evidence="7 8" key="1">
    <citation type="submission" date="2019-03" db="EMBL/GenBank/DDBJ databases">
        <title>Draft genome sequences of novel Actinobacteria.</title>
        <authorList>
            <person name="Sahin N."/>
            <person name="Ay H."/>
            <person name="Saygin H."/>
        </authorList>
    </citation>
    <scope>NUCLEOTIDE SEQUENCE [LARGE SCALE GENOMIC DNA]</scope>
    <source>
        <strain evidence="7 8">KC310</strain>
    </source>
</reference>
<evidence type="ECO:0000256" key="3">
    <source>
        <dbReference type="ARBA" id="ARBA00022989"/>
    </source>
</evidence>
<keyword evidence="4 5" id="KW-0472">Membrane</keyword>
<feature type="transmembrane region" description="Helical" evidence="5">
    <location>
        <begin position="46"/>
        <end position="63"/>
    </location>
</feature>
<dbReference type="InterPro" id="IPR036259">
    <property type="entry name" value="MFS_trans_sf"/>
</dbReference>
<gene>
    <name evidence="7" type="ORF">E1292_35915</name>
</gene>
<evidence type="ECO:0000256" key="1">
    <source>
        <dbReference type="ARBA" id="ARBA00004651"/>
    </source>
</evidence>
<keyword evidence="8" id="KW-1185">Reference proteome</keyword>
<evidence type="ECO:0000313" key="8">
    <source>
        <dbReference type="Proteomes" id="UP000295258"/>
    </source>
</evidence>
<feature type="transmembrane region" description="Helical" evidence="5">
    <location>
        <begin position="160"/>
        <end position="183"/>
    </location>
</feature>
<feature type="transmembrane region" description="Helical" evidence="5">
    <location>
        <begin position="75"/>
        <end position="93"/>
    </location>
</feature>
<evidence type="ECO:0000256" key="2">
    <source>
        <dbReference type="ARBA" id="ARBA00022692"/>
    </source>
</evidence>
<dbReference type="Gene3D" id="1.20.1720.10">
    <property type="entry name" value="Multidrug resistance protein D"/>
    <property type="match status" value="1"/>
</dbReference>
<keyword evidence="2 5" id="KW-0812">Transmembrane</keyword>
<organism evidence="7 8">
    <name type="scientific">Nonomuraea deserti</name>
    <dbReference type="NCBI Taxonomy" id="1848322"/>
    <lineage>
        <taxon>Bacteria</taxon>
        <taxon>Bacillati</taxon>
        <taxon>Actinomycetota</taxon>
        <taxon>Actinomycetes</taxon>
        <taxon>Streptosporangiales</taxon>
        <taxon>Streptosporangiaceae</taxon>
        <taxon>Nonomuraea</taxon>
    </lineage>
</organism>
<feature type="domain" description="Major facilitator superfamily (MFS) profile" evidence="6">
    <location>
        <begin position="9"/>
        <end position="483"/>
    </location>
</feature>
<name>A0A4V2Y913_9ACTN</name>
<dbReference type="PROSITE" id="PS50850">
    <property type="entry name" value="MFS"/>
    <property type="match status" value="1"/>
</dbReference>
<dbReference type="InterPro" id="IPR020846">
    <property type="entry name" value="MFS_dom"/>
</dbReference>
<feature type="transmembrane region" description="Helical" evidence="5">
    <location>
        <begin position="287"/>
        <end position="313"/>
    </location>
</feature>
<comment type="subcellular location">
    <subcellularLocation>
        <location evidence="1">Cell membrane</location>
        <topology evidence="1">Multi-pass membrane protein</topology>
    </subcellularLocation>
</comment>
<dbReference type="PRINTS" id="PR01036">
    <property type="entry name" value="TCRTETB"/>
</dbReference>
<accession>A0A4V2Y913</accession>